<accession>A0ABW0NVW2</accession>
<evidence type="ECO:0000256" key="3">
    <source>
        <dbReference type="ARBA" id="ARBA00022763"/>
    </source>
</evidence>
<dbReference type="PANTHER" id="PTHR13604">
    <property type="entry name" value="DC12-RELATED"/>
    <property type="match status" value="1"/>
</dbReference>
<evidence type="ECO:0000313" key="10">
    <source>
        <dbReference type="Proteomes" id="UP001596060"/>
    </source>
</evidence>
<dbReference type="InterPro" id="IPR003738">
    <property type="entry name" value="SRAP"/>
</dbReference>
<keyword evidence="3" id="KW-0227">DNA damage</keyword>
<evidence type="ECO:0000313" key="9">
    <source>
        <dbReference type="EMBL" id="MFC5504620.1"/>
    </source>
</evidence>
<keyword evidence="2 8" id="KW-0645">Protease</keyword>
<evidence type="ECO:0000256" key="1">
    <source>
        <dbReference type="ARBA" id="ARBA00008136"/>
    </source>
</evidence>
<keyword evidence="4 8" id="KW-0378">Hydrolase</keyword>
<evidence type="ECO:0000256" key="6">
    <source>
        <dbReference type="ARBA" id="ARBA00023125"/>
    </source>
</evidence>
<sequence length="258" mass="28783">MDGMCGRYAITLPPTAMRSLFGYSEQPNFPPRYNIAPTQPVPVVRQHEGHRQFMLMRWGFIPGWVKDARDFPLVINIRGESAATKPSFRAALTRRRCLMPADGFYEWHRLGQGRQAENRAYLFRRPDRGLFAFAALWETWHSQDGSEIDTVALVNGTANGLMSAIHDRCPVILDSRDFDAWLDPATETQTYSALLRPPPEDLLEMVRIGSAVNKVANDGPEVQAPFDPATAEAPKSLAVTARAKPAARARDDGQGSLF</sequence>
<evidence type="ECO:0000256" key="2">
    <source>
        <dbReference type="ARBA" id="ARBA00022670"/>
    </source>
</evidence>
<keyword evidence="5" id="KW-0190">Covalent protein-DNA linkage</keyword>
<gene>
    <name evidence="9" type="ORF">ACFPN9_05040</name>
</gene>
<protein>
    <recommendedName>
        <fullName evidence="8">Abasic site processing protein</fullName>
        <ecNumber evidence="8">3.4.-.-</ecNumber>
    </recommendedName>
</protein>
<dbReference type="InterPro" id="IPR036590">
    <property type="entry name" value="SRAP-like"/>
</dbReference>
<name>A0ABW0NVW2_9HYPH</name>
<comment type="similarity">
    <text evidence="1 8">Belongs to the SOS response-associated peptidase family.</text>
</comment>
<evidence type="ECO:0000256" key="5">
    <source>
        <dbReference type="ARBA" id="ARBA00023124"/>
    </source>
</evidence>
<evidence type="ECO:0000256" key="8">
    <source>
        <dbReference type="RuleBase" id="RU364100"/>
    </source>
</evidence>
<dbReference type="PANTHER" id="PTHR13604:SF0">
    <property type="entry name" value="ABASIC SITE PROCESSING PROTEIN HMCES"/>
    <property type="match status" value="1"/>
</dbReference>
<comment type="caution">
    <text evidence="9">The sequence shown here is derived from an EMBL/GenBank/DDBJ whole genome shotgun (WGS) entry which is preliminary data.</text>
</comment>
<keyword evidence="7" id="KW-0456">Lyase</keyword>
<dbReference type="Gene3D" id="3.90.1680.10">
    <property type="entry name" value="SOS response associated peptidase-like"/>
    <property type="match status" value="1"/>
</dbReference>
<dbReference type="Proteomes" id="UP001596060">
    <property type="component" value="Unassembled WGS sequence"/>
</dbReference>
<dbReference type="Pfam" id="PF02586">
    <property type="entry name" value="SRAP"/>
    <property type="match status" value="1"/>
</dbReference>
<keyword evidence="10" id="KW-1185">Reference proteome</keyword>
<organism evidence="9 10">
    <name type="scientific">Bosea massiliensis</name>
    <dbReference type="NCBI Taxonomy" id="151419"/>
    <lineage>
        <taxon>Bacteria</taxon>
        <taxon>Pseudomonadati</taxon>
        <taxon>Pseudomonadota</taxon>
        <taxon>Alphaproteobacteria</taxon>
        <taxon>Hyphomicrobiales</taxon>
        <taxon>Boseaceae</taxon>
        <taxon>Bosea</taxon>
    </lineage>
</organism>
<dbReference type="SUPFAM" id="SSF143081">
    <property type="entry name" value="BB1717-like"/>
    <property type="match status" value="1"/>
</dbReference>
<evidence type="ECO:0000256" key="7">
    <source>
        <dbReference type="ARBA" id="ARBA00023239"/>
    </source>
</evidence>
<proteinExistence type="inferred from homology"/>
<dbReference type="EMBL" id="JBHSLU010000007">
    <property type="protein sequence ID" value="MFC5504620.1"/>
    <property type="molecule type" value="Genomic_DNA"/>
</dbReference>
<dbReference type="RefSeq" id="WP_377815697.1">
    <property type="nucleotide sequence ID" value="NZ_JBHSLU010000007.1"/>
</dbReference>
<dbReference type="EC" id="3.4.-.-" evidence="8"/>
<reference evidence="10" key="1">
    <citation type="journal article" date="2019" name="Int. J. Syst. Evol. Microbiol.">
        <title>The Global Catalogue of Microorganisms (GCM) 10K type strain sequencing project: providing services to taxonomists for standard genome sequencing and annotation.</title>
        <authorList>
            <consortium name="The Broad Institute Genomics Platform"/>
            <consortium name="The Broad Institute Genome Sequencing Center for Infectious Disease"/>
            <person name="Wu L."/>
            <person name="Ma J."/>
        </authorList>
    </citation>
    <scope>NUCLEOTIDE SEQUENCE [LARGE SCALE GENOMIC DNA]</scope>
    <source>
        <strain evidence="10">CCUG 43117</strain>
    </source>
</reference>
<dbReference type="GO" id="GO:0016787">
    <property type="term" value="F:hydrolase activity"/>
    <property type="evidence" value="ECO:0007669"/>
    <property type="project" value="UniProtKB-KW"/>
</dbReference>
<keyword evidence="6" id="KW-0238">DNA-binding</keyword>
<evidence type="ECO:0000256" key="4">
    <source>
        <dbReference type="ARBA" id="ARBA00022801"/>
    </source>
</evidence>